<evidence type="ECO:0000313" key="4">
    <source>
        <dbReference type="Proteomes" id="UP000187085"/>
    </source>
</evidence>
<dbReference type="STRING" id="554083.BKD30_13115"/>
<name>A0A1R1L6W4_9MICC</name>
<dbReference type="GO" id="GO:0016226">
    <property type="term" value="P:iron-sulfur cluster assembly"/>
    <property type="evidence" value="ECO:0007669"/>
    <property type="project" value="InterPro"/>
</dbReference>
<dbReference type="RefSeq" id="WP_076705278.1">
    <property type="nucleotide sequence ID" value="NZ_MRDE01000076.1"/>
</dbReference>
<keyword evidence="4" id="KW-1185">Reference proteome</keyword>
<dbReference type="GO" id="GO:0005506">
    <property type="term" value="F:iron ion binding"/>
    <property type="evidence" value="ECO:0007669"/>
    <property type="project" value="InterPro"/>
</dbReference>
<dbReference type="Pfam" id="PF01592">
    <property type="entry name" value="NifU_N"/>
    <property type="match status" value="1"/>
</dbReference>
<dbReference type="CDD" id="cd06664">
    <property type="entry name" value="IscU_like"/>
    <property type="match status" value="1"/>
</dbReference>
<dbReference type="EMBL" id="MRDE01000076">
    <property type="protein sequence ID" value="OMH23285.1"/>
    <property type="molecule type" value="Genomic_DNA"/>
</dbReference>
<sequence>MLTDHKLRRIPGIPAIVRRARMCAVDLTFARELIEHHAAAMPGLPPPAGGSASDGDVPRVDRVRVVNPTCGDVVDLTLTTTNGVVRLTGVASGCSLSRAAASMLGDALEGRPPADALILARELVQAREAGRTTAVHADVAVLAVLPVAPLRRRCILLPWRAAAEVLAAVTDASHPTAPRRGPEGDIGLRLPDQPS</sequence>
<reference evidence="3 4" key="1">
    <citation type="submission" date="2016-12" db="EMBL/GenBank/DDBJ databases">
        <title>Draft genome of Tersicoccus phoenicis 1P05MA.</title>
        <authorList>
            <person name="Nakajima Y."/>
            <person name="Yoshizawa S."/>
            <person name="Nakamura K."/>
            <person name="Ogura Y."/>
            <person name="Hayashi T."/>
            <person name="Kogure K."/>
        </authorList>
    </citation>
    <scope>NUCLEOTIDE SEQUENCE [LARGE SCALE GENOMIC DNA]</scope>
    <source>
        <strain evidence="3 4">1p05MA</strain>
    </source>
</reference>
<organism evidence="3 4">
    <name type="scientific">Tersicoccus phoenicis</name>
    <dbReference type="NCBI Taxonomy" id="554083"/>
    <lineage>
        <taxon>Bacteria</taxon>
        <taxon>Bacillati</taxon>
        <taxon>Actinomycetota</taxon>
        <taxon>Actinomycetes</taxon>
        <taxon>Micrococcales</taxon>
        <taxon>Micrococcaceae</taxon>
        <taxon>Tersicoccus</taxon>
    </lineage>
</organism>
<feature type="region of interest" description="Disordered" evidence="1">
    <location>
        <begin position="172"/>
        <end position="195"/>
    </location>
</feature>
<proteinExistence type="predicted"/>
<dbReference type="GO" id="GO:0051536">
    <property type="term" value="F:iron-sulfur cluster binding"/>
    <property type="evidence" value="ECO:0007669"/>
    <property type="project" value="InterPro"/>
</dbReference>
<evidence type="ECO:0000256" key="1">
    <source>
        <dbReference type="SAM" id="MobiDB-lite"/>
    </source>
</evidence>
<dbReference type="SUPFAM" id="SSF82649">
    <property type="entry name" value="SufE/NifU"/>
    <property type="match status" value="1"/>
</dbReference>
<evidence type="ECO:0000259" key="2">
    <source>
        <dbReference type="Pfam" id="PF01592"/>
    </source>
</evidence>
<feature type="domain" description="NIF system FeS cluster assembly NifU N-terminal" evidence="2">
    <location>
        <begin position="62"/>
        <end position="127"/>
    </location>
</feature>
<dbReference type="Gene3D" id="3.90.1010.10">
    <property type="match status" value="1"/>
</dbReference>
<comment type="caution">
    <text evidence="3">The sequence shown here is derived from an EMBL/GenBank/DDBJ whole genome shotgun (WGS) entry which is preliminary data.</text>
</comment>
<evidence type="ECO:0000313" key="3">
    <source>
        <dbReference type="EMBL" id="OMH23285.1"/>
    </source>
</evidence>
<dbReference type="OrthoDB" id="9804157at2"/>
<gene>
    <name evidence="3" type="ORF">BKD30_13115</name>
</gene>
<accession>A0A1R1L6W4</accession>
<dbReference type="AlphaFoldDB" id="A0A1R1L6W4"/>
<dbReference type="Proteomes" id="UP000187085">
    <property type="component" value="Unassembled WGS sequence"/>
</dbReference>
<dbReference type="InterPro" id="IPR002871">
    <property type="entry name" value="NIF_FeS_clus_asmbl_NifU_N"/>
</dbReference>
<protein>
    <recommendedName>
        <fullName evidence="2">NIF system FeS cluster assembly NifU N-terminal domain-containing protein</fullName>
    </recommendedName>
</protein>